<feature type="domain" description="HotDog ACOT-type" evidence="2">
    <location>
        <begin position="1"/>
        <end position="116"/>
    </location>
</feature>
<dbReference type="Pfam" id="PF03061">
    <property type="entry name" value="4HBT"/>
    <property type="match status" value="2"/>
</dbReference>
<sequence>LKRFIEPRYVDITGYVRNGEVLKMIEEVGQVAVRRYWMGDISPGLTTKFGILAGIDKLNFRQHLLPEDYVHLHARVNYVSQHSLEVQVDVYAEDLSTHERRLANSVSIWYVAAEVMKDRRVRVMQLPPLYYECAEDEDKGHERYQLQREKRSMDYQLYLDYKFPARLYEDWNTNIDYKNVPKHCVQSSQMSLDRMVQTSDCSALGFATASPIIELMDTTAVMAASKHCDNACKTLCIDSINFHHPVRIDSLLTAVAKISSTSKHSLNLEIAAIAEDLSTGQREFVANGFFKLLSADEEGNPLPVPPLIDVGELEQLRL</sequence>
<dbReference type="InterPro" id="IPR033120">
    <property type="entry name" value="HOTDOG_ACOT"/>
</dbReference>
<dbReference type="RefSeq" id="XP_002113255.1">
    <property type="nucleotide sequence ID" value="XM_002113219.1"/>
</dbReference>
<dbReference type="GO" id="GO:0005829">
    <property type="term" value="C:cytosol"/>
    <property type="evidence" value="ECO:0000318"/>
    <property type="project" value="GO_Central"/>
</dbReference>
<feature type="domain" description="HotDog ACOT-type" evidence="2">
    <location>
        <begin position="186"/>
        <end position="298"/>
    </location>
</feature>
<evidence type="ECO:0000256" key="1">
    <source>
        <dbReference type="ARBA" id="ARBA00022801"/>
    </source>
</evidence>
<dbReference type="eggNOG" id="KOG2763">
    <property type="taxonomic scope" value="Eukaryota"/>
</dbReference>
<dbReference type="InterPro" id="IPR029069">
    <property type="entry name" value="HotDog_dom_sf"/>
</dbReference>
<dbReference type="InterPro" id="IPR006683">
    <property type="entry name" value="Thioestr_dom"/>
</dbReference>
<dbReference type="CTD" id="6754825"/>
<accession>B3RYU3</accession>
<dbReference type="SUPFAM" id="SSF54637">
    <property type="entry name" value="Thioesterase/thiol ester dehydrase-isomerase"/>
    <property type="match status" value="2"/>
</dbReference>
<keyword evidence="4" id="KW-1185">Reference proteome</keyword>
<evidence type="ECO:0000313" key="4">
    <source>
        <dbReference type="Proteomes" id="UP000009022"/>
    </source>
</evidence>
<dbReference type="GeneID" id="6754825"/>
<reference evidence="3 4" key="1">
    <citation type="journal article" date="2008" name="Nature">
        <title>The Trichoplax genome and the nature of placozoans.</title>
        <authorList>
            <person name="Srivastava M."/>
            <person name="Begovic E."/>
            <person name="Chapman J."/>
            <person name="Putnam N.H."/>
            <person name="Hellsten U."/>
            <person name="Kawashima T."/>
            <person name="Kuo A."/>
            <person name="Mitros T."/>
            <person name="Salamov A."/>
            <person name="Carpenter M.L."/>
            <person name="Signorovitch A.Y."/>
            <person name="Moreno M.A."/>
            <person name="Kamm K."/>
            <person name="Grimwood J."/>
            <person name="Schmutz J."/>
            <person name="Shapiro H."/>
            <person name="Grigoriev I.V."/>
            <person name="Buss L.W."/>
            <person name="Schierwater B."/>
            <person name="Dellaporta S.L."/>
            <person name="Rokhsar D.S."/>
        </authorList>
    </citation>
    <scope>NUCLEOTIDE SEQUENCE [LARGE SCALE GENOMIC DNA]</scope>
    <source>
        <strain evidence="3 4">Grell-BS-1999</strain>
    </source>
</reference>
<dbReference type="InParanoid" id="B3RYU3"/>
<protein>
    <recommendedName>
        <fullName evidence="2">HotDog ACOT-type domain-containing protein</fullName>
    </recommendedName>
</protein>
<dbReference type="OrthoDB" id="331699at2759"/>
<dbReference type="PhylomeDB" id="B3RYU3"/>
<keyword evidence="1" id="KW-0378">Hydrolase</keyword>
<organism evidence="3 4">
    <name type="scientific">Trichoplax adhaerens</name>
    <name type="common">Trichoplax reptans</name>
    <dbReference type="NCBI Taxonomy" id="10228"/>
    <lineage>
        <taxon>Eukaryota</taxon>
        <taxon>Metazoa</taxon>
        <taxon>Placozoa</taxon>
        <taxon>Uniplacotomia</taxon>
        <taxon>Trichoplacea</taxon>
        <taxon>Trichoplacidae</taxon>
        <taxon>Trichoplax</taxon>
    </lineage>
</organism>
<gene>
    <name evidence="3" type="ORF">TRIADDRAFT_26354</name>
</gene>
<name>B3RYU3_TRIAD</name>
<dbReference type="KEGG" id="tad:TRIADDRAFT_26354"/>
<dbReference type="Proteomes" id="UP000009022">
    <property type="component" value="Unassembled WGS sequence"/>
</dbReference>
<proteinExistence type="predicted"/>
<dbReference type="Gene3D" id="3.10.129.10">
    <property type="entry name" value="Hotdog Thioesterase"/>
    <property type="match status" value="2"/>
</dbReference>
<dbReference type="PANTHER" id="PTHR11049:SF24">
    <property type="entry name" value="CYTOSOLIC ACYL COENZYME A THIOESTER HYDROLASE"/>
    <property type="match status" value="1"/>
</dbReference>
<dbReference type="GO" id="GO:0006637">
    <property type="term" value="P:acyl-CoA metabolic process"/>
    <property type="evidence" value="ECO:0000318"/>
    <property type="project" value="GO_Central"/>
</dbReference>
<evidence type="ECO:0000313" key="3">
    <source>
        <dbReference type="EMBL" id="EDV23729.1"/>
    </source>
</evidence>
<dbReference type="GO" id="GO:0005737">
    <property type="term" value="C:cytoplasm"/>
    <property type="evidence" value="ECO:0000318"/>
    <property type="project" value="GO_Central"/>
</dbReference>
<dbReference type="STRING" id="10228.B3RYU3"/>
<dbReference type="GO" id="GO:0052816">
    <property type="term" value="F:long-chain fatty acyl-CoA hydrolase activity"/>
    <property type="evidence" value="ECO:0000318"/>
    <property type="project" value="GO_Central"/>
</dbReference>
<dbReference type="HOGENOM" id="CLU_875987_0_0_1"/>
<dbReference type="PANTHER" id="PTHR11049">
    <property type="entry name" value="ACYL COENZYME A THIOESTER HYDROLASE"/>
    <property type="match status" value="1"/>
</dbReference>
<dbReference type="CDD" id="cd03442">
    <property type="entry name" value="BFIT_BACH"/>
    <property type="match status" value="1"/>
</dbReference>
<dbReference type="AlphaFoldDB" id="B3RYU3"/>
<dbReference type="PROSITE" id="PS51770">
    <property type="entry name" value="HOTDOG_ACOT"/>
    <property type="match status" value="2"/>
</dbReference>
<feature type="non-terminal residue" evidence="3">
    <location>
        <position position="1"/>
    </location>
</feature>
<dbReference type="InterPro" id="IPR040170">
    <property type="entry name" value="Cytosol_ACT"/>
</dbReference>
<evidence type="ECO:0000259" key="2">
    <source>
        <dbReference type="PROSITE" id="PS51770"/>
    </source>
</evidence>
<dbReference type="EMBL" id="DS985246">
    <property type="protein sequence ID" value="EDV23729.1"/>
    <property type="molecule type" value="Genomic_DNA"/>
</dbReference>
<dbReference type="GO" id="GO:0009062">
    <property type="term" value="P:fatty acid catabolic process"/>
    <property type="evidence" value="ECO:0000318"/>
    <property type="project" value="GO_Central"/>
</dbReference>